<dbReference type="PANTHER" id="PTHR20933">
    <property type="entry name" value="F-BOX ONLY PROTEIN 33"/>
    <property type="match status" value="1"/>
</dbReference>
<evidence type="ECO:0000313" key="2">
    <source>
        <dbReference type="EMBL" id="GCB63102.1"/>
    </source>
</evidence>
<dbReference type="SUPFAM" id="SSF52047">
    <property type="entry name" value="RNI-like"/>
    <property type="match status" value="1"/>
</dbReference>
<dbReference type="Gene3D" id="1.20.1280.50">
    <property type="match status" value="1"/>
</dbReference>
<dbReference type="GO" id="GO:0031398">
    <property type="term" value="P:positive regulation of protein ubiquitination"/>
    <property type="evidence" value="ECO:0007669"/>
    <property type="project" value="TreeGrafter"/>
</dbReference>
<dbReference type="SMART" id="SM00256">
    <property type="entry name" value="FBOX"/>
    <property type="match status" value="1"/>
</dbReference>
<name>A0A401NQH7_SCYTO</name>
<gene>
    <name evidence="2" type="ORF">scyTo_0014585</name>
</gene>
<proteinExistence type="predicted"/>
<evidence type="ECO:0000259" key="1">
    <source>
        <dbReference type="PROSITE" id="PS50181"/>
    </source>
</evidence>
<dbReference type="SUPFAM" id="SSF81383">
    <property type="entry name" value="F-box domain"/>
    <property type="match status" value="1"/>
</dbReference>
<dbReference type="InterPro" id="IPR001810">
    <property type="entry name" value="F-box_dom"/>
</dbReference>
<dbReference type="Gene3D" id="3.80.10.10">
    <property type="entry name" value="Ribonuclease Inhibitor"/>
    <property type="match status" value="1"/>
</dbReference>
<dbReference type="InterPro" id="IPR036047">
    <property type="entry name" value="F-box-like_dom_sf"/>
</dbReference>
<dbReference type="OMA" id="NSRQMKW"/>
<feature type="domain" description="F-box" evidence="1">
    <location>
        <begin position="9"/>
        <end position="59"/>
    </location>
</feature>
<accession>A0A401NQH7</accession>
<dbReference type="EMBL" id="BFAA01007873">
    <property type="protein sequence ID" value="GCB63102.1"/>
    <property type="molecule type" value="Genomic_DNA"/>
</dbReference>
<dbReference type="Pfam" id="PF12937">
    <property type="entry name" value="F-box-like"/>
    <property type="match status" value="1"/>
</dbReference>
<dbReference type="Proteomes" id="UP000288216">
    <property type="component" value="Unassembled WGS sequence"/>
</dbReference>
<evidence type="ECO:0000313" key="3">
    <source>
        <dbReference type="Proteomes" id="UP000288216"/>
    </source>
</evidence>
<organism evidence="2 3">
    <name type="scientific">Scyliorhinus torazame</name>
    <name type="common">Cloudy catshark</name>
    <name type="synonym">Catulus torazame</name>
    <dbReference type="NCBI Taxonomy" id="75743"/>
    <lineage>
        <taxon>Eukaryota</taxon>
        <taxon>Metazoa</taxon>
        <taxon>Chordata</taxon>
        <taxon>Craniata</taxon>
        <taxon>Vertebrata</taxon>
        <taxon>Chondrichthyes</taxon>
        <taxon>Elasmobranchii</taxon>
        <taxon>Galeomorphii</taxon>
        <taxon>Galeoidea</taxon>
        <taxon>Carcharhiniformes</taxon>
        <taxon>Scyliorhinidae</taxon>
        <taxon>Scyliorhinus</taxon>
    </lineage>
</organism>
<dbReference type="InterPro" id="IPR032675">
    <property type="entry name" value="LRR_dom_sf"/>
</dbReference>
<reference evidence="2 3" key="1">
    <citation type="journal article" date="2018" name="Nat. Ecol. Evol.">
        <title>Shark genomes provide insights into elasmobranch evolution and the origin of vertebrates.</title>
        <authorList>
            <person name="Hara Y"/>
            <person name="Yamaguchi K"/>
            <person name="Onimaru K"/>
            <person name="Kadota M"/>
            <person name="Koyanagi M"/>
            <person name="Keeley SD"/>
            <person name="Tatsumi K"/>
            <person name="Tanaka K"/>
            <person name="Motone F"/>
            <person name="Kageyama Y"/>
            <person name="Nozu R"/>
            <person name="Adachi N"/>
            <person name="Nishimura O"/>
            <person name="Nakagawa R"/>
            <person name="Tanegashima C"/>
            <person name="Kiyatake I"/>
            <person name="Matsumoto R"/>
            <person name="Murakumo K"/>
            <person name="Nishida K"/>
            <person name="Terakita A"/>
            <person name="Kuratani S"/>
            <person name="Sato K"/>
            <person name="Hyodo S Kuraku.S."/>
        </authorList>
    </citation>
    <scope>NUCLEOTIDE SEQUENCE [LARGE SCALE GENOMIC DNA]</scope>
</reference>
<sequence length="476" mass="53954">MALYGAAEAAVAATLPCEVIVHIFSFLSPWDRLRASSVCSRWRECLFYPCLWPELWLRLRGSAAERCRLDFLMKKCGSFVRELRVDFEGVLGDGGLGSESAAAVPGLGGGGLETLKAYMEEVLCVLRSVRSNRNLQKLSVFGDSHPLELEEKQSREIQQLIEEVLGNSKHLKWLSLGFFLEVVTPTTLAALTQSSANCIEHLSLLDTHFIDTAPIIEAVELERFLNLRSLALDFCYFTAEVTRVLANSNHVPLHRLSLVIHHLSMSNIHMLDNMPQDADWKVLTRHCANLHVYIMAFSVRNDILLRILKPSIPLERIHFDSSTNGVSGAVIDLISMQYDKSLTHFLLIKEDVEQGINGFPDLEPNENEDPLVMLAWRCKKLSHLSIHGYVVWAHNLIAIARLRGPELQVLEVTEESINYDEYVMVDVAGDPVRLIEEVSFGLRKRWHPVMKNEILYVCSEATCYFYKEMQRFSEGI</sequence>
<protein>
    <recommendedName>
        <fullName evidence="1">F-box domain-containing protein</fullName>
    </recommendedName>
</protein>
<dbReference type="PANTHER" id="PTHR20933:SF3">
    <property type="entry name" value="F-BOX ONLY PROTEIN 33"/>
    <property type="match status" value="1"/>
</dbReference>
<dbReference type="AlphaFoldDB" id="A0A401NQH7"/>
<dbReference type="CDD" id="cd22104">
    <property type="entry name" value="F-box_FBXO33"/>
    <property type="match status" value="1"/>
</dbReference>
<comment type="caution">
    <text evidence="2">The sequence shown here is derived from an EMBL/GenBank/DDBJ whole genome shotgun (WGS) entry which is preliminary data.</text>
</comment>
<keyword evidence="3" id="KW-1185">Reference proteome</keyword>
<dbReference type="STRING" id="75743.A0A401NQH7"/>
<dbReference type="OrthoDB" id="8757000at2759"/>
<dbReference type="PROSITE" id="PS50181">
    <property type="entry name" value="FBOX"/>
    <property type="match status" value="1"/>
</dbReference>